<dbReference type="RefSeq" id="WP_380852131.1">
    <property type="nucleotide sequence ID" value="NZ_JBHSFP010000061.1"/>
</dbReference>
<keyword evidence="2" id="KW-1185">Reference proteome</keyword>
<dbReference type="PANTHER" id="PTHR23026:SF123">
    <property type="entry name" value="NAD(P)H NITROREDUCTASE RV3131-RELATED"/>
    <property type="match status" value="1"/>
</dbReference>
<comment type="caution">
    <text evidence="1">The sequence shown here is derived from an EMBL/GenBank/DDBJ whole genome shotgun (WGS) entry which is preliminary data.</text>
</comment>
<dbReference type="Proteomes" id="UP001596004">
    <property type="component" value="Unassembled WGS sequence"/>
</dbReference>
<dbReference type="InterPro" id="IPR050627">
    <property type="entry name" value="Nitroreductase/BluB"/>
</dbReference>
<protein>
    <submittedName>
        <fullName evidence="1">Acg family FMN-binding oxidoreductase</fullName>
    </submittedName>
</protein>
<accession>A0ABV9CWU6</accession>
<dbReference type="InterPro" id="IPR000415">
    <property type="entry name" value="Nitroreductase-like"/>
</dbReference>
<organism evidence="1 2">
    <name type="scientific">Sphaerisporangium dianthi</name>
    <dbReference type="NCBI Taxonomy" id="1436120"/>
    <lineage>
        <taxon>Bacteria</taxon>
        <taxon>Bacillati</taxon>
        <taxon>Actinomycetota</taxon>
        <taxon>Actinomycetes</taxon>
        <taxon>Streptosporangiales</taxon>
        <taxon>Streptosporangiaceae</taxon>
        <taxon>Sphaerisporangium</taxon>
    </lineage>
</organism>
<dbReference type="PANTHER" id="PTHR23026">
    <property type="entry name" value="NADPH NITROREDUCTASE"/>
    <property type="match status" value="1"/>
</dbReference>
<evidence type="ECO:0000313" key="1">
    <source>
        <dbReference type="EMBL" id="MFC4536867.1"/>
    </source>
</evidence>
<sequence>MSLPDERAVRAWLQAATWAPSIHNTQPWLFRVTADAVEVHADMTRRLPAIDASGRAMHLSLGAATANLRVAMRHSGHAATVALLPDPSHPLHVASVRPDGDRPADDADRELYAAIARRRSNRGPFDGRVPPAADLAALQAAALAEGATLEFADDVQRRTLLDVARTSDGRMTENTAYRDELRRWTTDDPYRDDGVSIEAVGPRSAHATLPLRDFAADREIPGRLTVEFEREPTLATLWTAADTPRDRLLAGIALQRVLLEATCRGIETCLFTQPPADLRRLVRRGGPTAQAIVRLGYGKEAPRSNRRPLDEVRLPS</sequence>
<dbReference type="Gene3D" id="3.40.109.10">
    <property type="entry name" value="NADH Oxidase"/>
    <property type="match status" value="1"/>
</dbReference>
<dbReference type="EMBL" id="JBHSFP010000061">
    <property type="protein sequence ID" value="MFC4536867.1"/>
    <property type="molecule type" value="Genomic_DNA"/>
</dbReference>
<reference evidence="2" key="1">
    <citation type="journal article" date="2019" name="Int. J. Syst. Evol. Microbiol.">
        <title>The Global Catalogue of Microorganisms (GCM) 10K type strain sequencing project: providing services to taxonomists for standard genome sequencing and annotation.</title>
        <authorList>
            <consortium name="The Broad Institute Genomics Platform"/>
            <consortium name="The Broad Institute Genome Sequencing Center for Infectious Disease"/>
            <person name="Wu L."/>
            <person name="Ma J."/>
        </authorList>
    </citation>
    <scope>NUCLEOTIDE SEQUENCE [LARGE SCALE GENOMIC DNA]</scope>
    <source>
        <strain evidence="2">CGMCC 4.7132</strain>
    </source>
</reference>
<dbReference type="SUPFAM" id="SSF55469">
    <property type="entry name" value="FMN-dependent nitroreductase-like"/>
    <property type="match status" value="2"/>
</dbReference>
<gene>
    <name evidence="1" type="ORF">ACFO60_39370</name>
</gene>
<name>A0ABV9CWU6_9ACTN</name>
<dbReference type="NCBIfam" id="NF047509">
    <property type="entry name" value="Rv3131_FMN_oxido"/>
    <property type="match status" value="1"/>
</dbReference>
<evidence type="ECO:0000313" key="2">
    <source>
        <dbReference type="Proteomes" id="UP001596004"/>
    </source>
</evidence>
<proteinExistence type="predicted"/>